<comment type="caution">
    <text evidence="7">The sequence shown here is derived from an EMBL/GenBank/DDBJ whole genome shotgun (WGS) entry which is preliminary data.</text>
</comment>
<dbReference type="EC" id="1.8.4.11" evidence="4"/>
<dbReference type="NCBIfam" id="TIGR00401">
    <property type="entry name" value="msrA"/>
    <property type="match status" value="1"/>
</dbReference>
<feature type="chain" id="PRO_5046493332" description="Peptide methionine sulfoxide reductase MsrA" evidence="5">
    <location>
        <begin position="21"/>
        <end position="201"/>
    </location>
</feature>
<dbReference type="Proteomes" id="UP001500141">
    <property type="component" value="Unassembled WGS sequence"/>
</dbReference>
<proteinExistence type="inferred from homology"/>
<evidence type="ECO:0000256" key="4">
    <source>
        <dbReference type="HAMAP-Rule" id="MF_01401"/>
    </source>
</evidence>
<feature type="domain" description="Peptide methionine sulphoxide reductase MsrA" evidence="6">
    <location>
        <begin position="26"/>
        <end position="179"/>
    </location>
</feature>
<comment type="catalytic activity">
    <reaction evidence="2 4">
        <text>L-methionyl-[protein] + [thioredoxin]-disulfide + H2O = L-methionyl-(S)-S-oxide-[protein] + [thioredoxin]-dithiol</text>
        <dbReference type="Rhea" id="RHEA:14217"/>
        <dbReference type="Rhea" id="RHEA-COMP:10698"/>
        <dbReference type="Rhea" id="RHEA-COMP:10700"/>
        <dbReference type="Rhea" id="RHEA-COMP:12313"/>
        <dbReference type="Rhea" id="RHEA-COMP:12315"/>
        <dbReference type="ChEBI" id="CHEBI:15377"/>
        <dbReference type="ChEBI" id="CHEBI:16044"/>
        <dbReference type="ChEBI" id="CHEBI:29950"/>
        <dbReference type="ChEBI" id="CHEBI:44120"/>
        <dbReference type="ChEBI" id="CHEBI:50058"/>
        <dbReference type="EC" id="1.8.4.11"/>
    </reaction>
</comment>
<comment type="catalytic activity">
    <reaction evidence="3 4">
        <text>[thioredoxin]-disulfide + L-methionine + H2O = L-methionine (S)-S-oxide + [thioredoxin]-dithiol</text>
        <dbReference type="Rhea" id="RHEA:19993"/>
        <dbReference type="Rhea" id="RHEA-COMP:10698"/>
        <dbReference type="Rhea" id="RHEA-COMP:10700"/>
        <dbReference type="ChEBI" id="CHEBI:15377"/>
        <dbReference type="ChEBI" id="CHEBI:29950"/>
        <dbReference type="ChEBI" id="CHEBI:50058"/>
        <dbReference type="ChEBI" id="CHEBI:57844"/>
        <dbReference type="ChEBI" id="CHEBI:58772"/>
        <dbReference type="EC" id="1.8.4.11"/>
    </reaction>
</comment>
<comment type="function">
    <text evidence="4">Has an important function as a repair enzyme for proteins that have been inactivated by oxidation. Catalyzes the reversible oxidation-reduction of methionine sulfoxide in proteins to methionine.</text>
</comment>
<comment type="similarity">
    <text evidence="4">Belongs to the MsrA Met sulfoxide reductase family.</text>
</comment>
<evidence type="ECO:0000256" key="5">
    <source>
        <dbReference type="SAM" id="SignalP"/>
    </source>
</evidence>
<dbReference type="PANTHER" id="PTHR43774">
    <property type="entry name" value="PEPTIDE METHIONINE SULFOXIDE REDUCTASE"/>
    <property type="match status" value="1"/>
</dbReference>
<evidence type="ECO:0000313" key="7">
    <source>
        <dbReference type="EMBL" id="GAA4769114.1"/>
    </source>
</evidence>
<name>A0ABP8ZYL9_9FLAO</name>
<protein>
    <recommendedName>
        <fullName evidence="4">Peptide methionine sulfoxide reductase MsrA</fullName>
        <shortName evidence="4">Protein-methionine-S-oxide reductase</shortName>
        <ecNumber evidence="4">1.8.4.11</ecNumber>
    </recommendedName>
    <alternativeName>
        <fullName evidence="4">Peptide-methionine (S)-S-oxide reductase</fullName>
        <shortName evidence="4">Peptide Met(O) reductase</shortName>
    </alternativeName>
</protein>
<gene>
    <name evidence="7" type="primary">msrA_1</name>
    <name evidence="4" type="synonym">msrA</name>
    <name evidence="7" type="ORF">GCM10023230_18780</name>
</gene>
<evidence type="ECO:0000313" key="8">
    <source>
        <dbReference type="Proteomes" id="UP001500141"/>
    </source>
</evidence>
<dbReference type="Pfam" id="PF01625">
    <property type="entry name" value="PMSR"/>
    <property type="match status" value="1"/>
</dbReference>
<keyword evidence="5" id="KW-0732">Signal</keyword>
<dbReference type="EMBL" id="BAABIP010000017">
    <property type="protein sequence ID" value="GAA4769114.1"/>
    <property type="molecule type" value="Genomic_DNA"/>
</dbReference>
<dbReference type="PANTHER" id="PTHR43774:SF1">
    <property type="entry name" value="PEPTIDE METHIONINE SULFOXIDE REDUCTASE MSRA 2"/>
    <property type="match status" value="1"/>
</dbReference>
<accession>A0ABP8ZYL9</accession>
<sequence>MKKLLYLMMLLPALVSAQQAKPRIETITLGGGCFWCIEAVFDKLDGVIAAESGYSGGSIQNPSYEEVSTGETGFAEVVQIKYDTGKTNLDEIFKVFFTVHDPTQLNRQGADVGSQYRSVIFYANAEQKKTAQEIIQQLNNAKAYTSKIVTTLELFKGFTKAETYHQNYYENNKSKSYCQYVIQPKLEKFEKVFKDRLKKKS</sequence>
<keyword evidence="1 4" id="KW-0560">Oxidoreductase</keyword>
<keyword evidence="8" id="KW-1185">Reference proteome</keyword>
<evidence type="ECO:0000256" key="1">
    <source>
        <dbReference type="ARBA" id="ARBA00023002"/>
    </source>
</evidence>
<dbReference type="HAMAP" id="MF_01401">
    <property type="entry name" value="MsrA"/>
    <property type="match status" value="1"/>
</dbReference>
<evidence type="ECO:0000256" key="2">
    <source>
        <dbReference type="ARBA" id="ARBA00047806"/>
    </source>
</evidence>
<evidence type="ECO:0000259" key="6">
    <source>
        <dbReference type="Pfam" id="PF01625"/>
    </source>
</evidence>
<dbReference type="InterPro" id="IPR036509">
    <property type="entry name" value="Met_Sox_Rdtase_MsrA_sf"/>
</dbReference>
<dbReference type="Gene3D" id="3.30.1060.10">
    <property type="entry name" value="Peptide methionine sulphoxide reductase MsrA"/>
    <property type="match status" value="1"/>
</dbReference>
<feature type="active site" evidence="4">
    <location>
        <position position="33"/>
    </location>
</feature>
<dbReference type="InterPro" id="IPR002569">
    <property type="entry name" value="Met_Sox_Rdtase_MsrA_dom"/>
</dbReference>
<organism evidence="7 8">
    <name type="scientific">Flavobacterium hankyongi</name>
    <dbReference type="NCBI Taxonomy" id="1176532"/>
    <lineage>
        <taxon>Bacteria</taxon>
        <taxon>Pseudomonadati</taxon>
        <taxon>Bacteroidota</taxon>
        <taxon>Flavobacteriia</taxon>
        <taxon>Flavobacteriales</taxon>
        <taxon>Flavobacteriaceae</taxon>
        <taxon>Flavobacterium</taxon>
    </lineage>
</organism>
<dbReference type="RefSeq" id="WP_264542178.1">
    <property type="nucleotide sequence ID" value="NZ_BAABIP010000017.1"/>
</dbReference>
<evidence type="ECO:0000256" key="3">
    <source>
        <dbReference type="ARBA" id="ARBA00048782"/>
    </source>
</evidence>
<dbReference type="SUPFAM" id="SSF55068">
    <property type="entry name" value="Peptide methionine sulfoxide reductase"/>
    <property type="match status" value="1"/>
</dbReference>
<feature type="signal peptide" evidence="5">
    <location>
        <begin position="1"/>
        <end position="20"/>
    </location>
</feature>
<reference evidence="8" key="1">
    <citation type="journal article" date="2019" name="Int. J. Syst. Evol. Microbiol.">
        <title>The Global Catalogue of Microorganisms (GCM) 10K type strain sequencing project: providing services to taxonomists for standard genome sequencing and annotation.</title>
        <authorList>
            <consortium name="The Broad Institute Genomics Platform"/>
            <consortium name="The Broad Institute Genome Sequencing Center for Infectious Disease"/>
            <person name="Wu L."/>
            <person name="Ma J."/>
        </authorList>
    </citation>
    <scope>NUCLEOTIDE SEQUENCE [LARGE SCALE GENOMIC DNA]</scope>
    <source>
        <strain evidence="8">JCM 18198</strain>
    </source>
</reference>